<dbReference type="AlphaFoldDB" id="A0AB34ICR1"/>
<dbReference type="SMART" id="SM00185">
    <property type="entry name" value="ARM"/>
    <property type="match status" value="5"/>
</dbReference>
<dbReference type="PANTHER" id="PTHR21356:SF1">
    <property type="entry name" value="ARMADILLO REPEAT-CONTAINING PROTEIN 2"/>
    <property type="match status" value="1"/>
</dbReference>
<feature type="repeat" description="ARM" evidence="1">
    <location>
        <begin position="668"/>
        <end position="710"/>
    </location>
</feature>
<dbReference type="Proteomes" id="UP001515480">
    <property type="component" value="Unassembled WGS sequence"/>
</dbReference>
<evidence type="ECO:0008006" key="5">
    <source>
        <dbReference type="Google" id="ProtNLM"/>
    </source>
</evidence>
<protein>
    <recommendedName>
        <fullName evidence="5">Armadillo repeat-containing protein 8</fullName>
    </recommendedName>
</protein>
<proteinExistence type="predicted"/>
<reference evidence="3 4" key="1">
    <citation type="journal article" date="2024" name="Science">
        <title>Giant polyketide synthase enzymes in the biosynthesis of giant marine polyether toxins.</title>
        <authorList>
            <person name="Fallon T.R."/>
            <person name="Shende V.V."/>
            <person name="Wierzbicki I.H."/>
            <person name="Pendleton A.L."/>
            <person name="Watervoot N.F."/>
            <person name="Auber R.P."/>
            <person name="Gonzalez D.J."/>
            <person name="Wisecaver J.H."/>
            <person name="Moore B.S."/>
        </authorList>
    </citation>
    <scope>NUCLEOTIDE SEQUENCE [LARGE SCALE GENOMIC DNA]</scope>
    <source>
        <strain evidence="3 4">12B1</strain>
    </source>
</reference>
<feature type="compositionally biased region" description="Low complexity" evidence="2">
    <location>
        <begin position="508"/>
        <end position="518"/>
    </location>
</feature>
<feature type="region of interest" description="Disordered" evidence="2">
    <location>
        <begin position="73"/>
        <end position="95"/>
    </location>
</feature>
<sequence>MVEATMAVVAWVGVVRVKDLVVGVLVGVVEEMVQVGVMEAHAMMSDDMPSARHGSVAKSKIYQTIAQARASLSEPSRPFTPAEPHRHLFRPSGGVDAAARPSSAFKIGASSFVVGGAGASLRPSAAGEAEVLSLRDDEAPPPGQQRWWEQVEALLHELRAGAPAEPLLAACDALWEELKPPHSVAGPAGATPAPAAEQARRRKRLLAVLGALMERKEAAVLLRLCRLVLVVAGEHVNALLGACKLAFKLSKTEANDRLYRELGLLPLLLGIVQNVPALASKAVLVEAALYAAGALKNTSSDAHNQRALVSLGAVGAFAAVLHSQMEALAPLDGAPPSPRGAPLEAASPAVRPVHLLVQLSATLRNLAVSGSSRKQFVGSGCVHALCKLLALAPRHAELCLNVSRVLAKLSLHEDVRAQIDADPRHLEALMRVLQLHHADWPLLVRVCFILGNLSASNCRTREEMATALLPQLLQLLARHADEVRAAASAKEVKENRAPPALPPPPHAAPLEESGAAGQATIAAATPRLERKESREERKDAERQAEQFDVLVKLIRLIAHLAISRSVGERIAAAPELLSLLLLLDKFAPEGQQEELVLNTVSAITNVTFYTGADDTSASNVLLAEPSRLVRVLLAVMSQPNEEGVVEACRALGNLSRREEVRHAICAEGAHEALLALLTHPMPPVVEAACGALINLAADSAQTQLLLDARAAPRLAALQLRLLSAPPADPSASHALVLATKTMCNLCFSCTETPLPWELQEQLLPLLEHAVPPAWLGHPHAFVDERSANEWQQASQLQLMLISQLPSTDVGTEVNDCCSHDELDVLPASPDCD</sequence>
<name>A0AB34ICR1_PRYPA</name>
<dbReference type="GO" id="GO:0044782">
    <property type="term" value="P:cilium organization"/>
    <property type="evidence" value="ECO:0007669"/>
    <property type="project" value="TreeGrafter"/>
</dbReference>
<organism evidence="3 4">
    <name type="scientific">Prymnesium parvum</name>
    <name type="common">Toxic golden alga</name>
    <dbReference type="NCBI Taxonomy" id="97485"/>
    <lineage>
        <taxon>Eukaryota</taxon>
        <taxon>Haptista</taxon>
        <taxon>Haptophyta</taxon>
        <taxon>Prymnesiophyceae</taxon>
        <taxon>Prymnesiales</taxon>
        <taxon>Prymnesiaceae</taxon>
        <taxon>Prymnesium</taxon>
    </lineage>
</organism>
<dbReference type="EMBL" id="JBGBPQ010000032">
    <property type="protein sequence ID" value="KAL1495546.1"/>
    <property type="molecule type" value="Genomic_DNA"/>
</dbReference>
<dbReference type="InterPro" id="IPR000225">
    <property type="entry name" value="Armadillo"/>
</dbReference>
<evidence type="ECO:0000256" key="2">
    <source>
        <dbReference type="SAM" id="MobiDB-lite"/>
    </source>
</evidence>
<dbReference type="SUPFAM" id="SSF48371">
    <property type="entry name" value="ARM repeat"/>
    <property type="match status" value="1"/>
</dbReference>
<dbReference type="PANTHER" id="PTHR21356">
    <property type="entry name" value="ARMADILLO REPEAT CONTAINING 2"/>
    <property type="match status" value="1"/>
</dbReference>
<feature type="compositionally biased region" description="Basic and acidic residues" evidence="2">
    <location>
        <begin position="487"/>
        <end position="496"/>
    </location>
</feature>
<keyword evidence="4" id="KW-1185">Reference proteome</keyword>
<gene>
    <name evidence="3" type="ORF">AB1Y20_016909</name>
</gene>
<evidence type="ECO:0000313" key="4">
    <source>
        <dbReference type="Proteomes" id="UP001515480"/>
    </source>
</evidence>
<feature type="region of interest" description="Disordered" evidence="2">
    <location>
        <begin position="487"/>
        <end position="518"/>
    </location>
</feature>
<evidence type="ECO:0000256" key="1">
    <source>
        <dbReference type="PROSITE-ProRule" id="PRU00259"/>
    </source>
</evidence>
<accession>A0AB34ICR1</accession>
<comment type="caution">
    <text evidence="3">The sequence shown here is derived from an EMBL/GenBank/DDBJ whole genome shotgun (WGS) entry which is preliminary data.</text>
</comment>
<evidence type="ECO:0000313" key="3">
    <source>
        <dbReference type="EMBL" id="KAL1495546.1"/>
    </source>
</evidence>
<dbReference type="InterPro" id="IPR011989">
    <property type="entry name" value="ARM-like"/>
</dbReference>
<dbReference type="Gene3D" id="1.25.10.10">
    <property type="entry name" value="Leucine-rich Repeat Variant"/>
    <property type="match status" value="3"/>
</dbReference>
<dbReference type="InterPro" id="IPR016024">
    <property type="entry name" value="ARM-type_fold"/>
</dbReference>
<dbReference type="PROSITE" id="PS50176">
    <property type="entry name" value="ARM_REPEAT"/>
    <property type="match status" value="1"/>
</dbReference>
<dbReference type="InterPro" id="IPR038905">
    <property type="entry name" value="ARMC2"/>
</dbReference>